<evidence type="ECO:0000256" key="3">
    <source>
        <dbReference type="ARBA" id="ARBA00022448"/>
    </source>
</evidence>
<dbReference type="CDD" id="cd14748">
    <property type="entry name" value="PBP2_UgpB"/>
    <property type="match status" value="1"/>
</dbReference>
<dbReference type="GO" id="GO:0030313">
    <property type="term" value="C:cell envelope"/>
    <property type="evidence" value="ECO:0007669"/>
    <property type="project" value="UniProtKB-SubCell"/>
</dbReference>
<evidence type="ECO:0000256" key="1">
    <source>
        <dbReference type="ARBA" id="ARBA00004196"/>
    </source>
</evidence>
<proteinExistence type="inferred from homology"/>
<evidence type="ECO:0000256" key="2">
    <source>
        <dbReference type="ARBA" id="ARBA00008520"/>
    </source>
</evidence>
<dbReference type="EMBL" id="CP023198">
    <property type="protein sequence ID" value="AUE18212.1"/>
    <property type="molecule type" value="Genomic_DNA"/>
</dbReference>
<dbReference type="InterPro" id="IPR050490">
    <property type="entry name" value="Bact_solute-bd_prot1"/>
</dbReference>
<accession>A0A0L0LTY3</accession>
<evidence type="ECO:0000256" key="4">
    <source>
        <dbReference type="ARBA" id="ARBA00022729"/>
    </source>
</evidence>
<dbReference type="AlphaFoldDB" id="A0A0L0LTY3"/>
<dbReference type="SUPFAM" id="SSF53850">
    <property type="entry name" value="Periplasmic binding protein-like II"/>
    <property type="match status" value="1"/>
</dbReference>
<dbReference type="PANTHER" id="PTHR43649">
    <property type="entry name" value="ARABINOSE-BINDING PROTEIN-RELATED"/>
    <property type="match status" value="1"/>
</dbReference>
<protein>
    <submittedName>
        <fullName evidence="6">Glycerol-3-phosphate ABC transporter glycerol-3-phosphate-binding protein</fullName>
    </submittedName>
</protein>
<gene>
    <name evidence="7" type="ORF">DRBB29_0647</name>
    <name evidence="6" type="ORF">NRBB51_0557</name>
</gene>
<feature type="chain" id="PRO_5042329530" evidence="5">
    <location>
        <begin position="22"/>
        <end position="450"/>
    </location>
</feature>
<dbReference type="Pfam" id="PF13416">
    <property type="entry name" value="SBP_bac_8"/>
    <property type="match status" value="1"/>
</dbReference>
<evidence type="ECO:0000313" key="6">
    <source>
        <dbReference type="EMBL" id="AUD80664.1"/>
    </source>
</evidence>
<sequence length="450" mass="47823">MRKSTLLKAAAIAVLPMLALSACGSSSNTNADANGGEQNVTFWYSNSGPAVDAINQLVSEFNDANKGKIKVEASYQGSYTDVQQKFSAAVQAKSTPSILQMNDTSTGYMIDSKMTTPVYKFAEGDSDFDTADLQPVALKYYSDDNGLLSLPFAISQPVTYINNKLAQQAGLDVSNPPTTFAEVVDWANTIHEKTGAYGFSMNMVDSWILEELSASHGELIATPDNGRGGKAVTGVNMTSATQLDMFQKIADMFKDGVALNPGTDSSSMTTAFTSNKVGVVLTSSASYTSMLPDSSSKNVTIAQFPHDDANKDAGTPIGGNSLWIVAAEHSEAEQKATWEFGKYMMTPHAQAVFAKASGNLFANTKAADEAEGKEILQDPNVKVFYDQLATNPSTSVSLGARTGAYPSIRKDVMASFNEVVGGSKDLKTAMQEAQTQSAKDIATYNKAAGK</sequence>
<comment type="similarity">
    <text evidence="2">Belongs to the bacterial solute-binding protein 1 family.</text>
</comment>
<dbReference type="InterPro" id="IPR006059">
    <property type="entry name" value="SBP"/>
</dbReference>
<dbReference type="Proteomes" id="UP000232609">
    <property type="component" value="Chromosome"/>
</dbReference>
<dbReference type="PANTHER" id="PTHR43649:SF31">
    <property type="entry name" value="SN-GLYCEROL-3-PHOSPHATE-BINDING PERIPLASMIC PROTEIN UGPB"/>
    <property type="match status" value="1"/>
</dbReference>
<dbReference type="Gene3D" id="3.40.190.10">
    <property type="entry name" value="Periplasmic binding protein-like II"/>
    <property type="match status" value="2"/>
</dbReference>
<dbReference type="EMBL" id="CP021392">
    <property type="protein sequence ID" value="AUD80664.1"/>
    <property type="molecule type" value="Genomic_DNA"/>
</dbReference>
<dbReference type="Proteomes" id="UP000232496">
    <property type="component" value="Chromosome"/>
</dbReference>
<keyword evidence="3" id="KW-0813">Transport</keyword>
<comment type="subcellular location">
    <subcellularLocation>
        <location evidence="1">Cell envelope</location>
    </subcellularLocation>
</comment>
<dbReference type="RefSeq" id="WP_003828668.1">
    <property type="nucleotide sequence ID" value="NZ_BCXQ01000013.1"/>
</dbReference>
<evidence type="ECO:0000313" key="7">
    <source>
        <dbReference type="EMBL" id="AUE18212.1"/>
    </source>
</evidence>
<evidence type="ECO:0000313" key="8">
    <source>
        <dbReference type="Proteomes" id="UP000232496"/>
    </source>
</evidence>
<keyword evidence="4 5" id="KW-0732">Signal</keyword>
<reference evidence="6 9" key="1">
    <citation type="submission" date="2017-05" db="EMBL/GenBank/DDBJ databases">
        <title>Comparative genomics and methylome analysis of the gut commensal Bifidobacterium breve.</title>
        <authorList>
            <person name="Bottacini F."/>
            <person name="Morrissey R."/>
            <person name="Roberts R.J."/>
            <person name="James K."/>
            <person name="van Breen J."/>
            <person name="Egan M."/>
            <person name="Lambert J."/>
            <person name="van Limpt K."/>
            <person name="Stanton C."/>
            <person name="Knol J."/>
            <person name="O' Connell Motherway M."/>
            <person name="van Sinderen D."/>
        </authorList>
    </citation>
    <scope>NUCLEOTIDE SEQUENCE [LARGE SCALE GENOMIC DNA]</scope>
    <source>
        <strain evidence="7 8">DRBB29</strain>
        <strain evidence="6 9">NRBB51</strain>
    </source>
</reference>
<evidence type="ECO:0000256" key="5">
    <source>
        <dbReference type="SAM" id="SignalP"/>
    </source>
</evidence>
<dbReference type="GeneID" id="29241159"/>
<name>A0A0L0LTY3_BIFBR</name>
<organism evidence="6 9">
    <name type="scientific">Bifidobacterium breve</name>
    <dbReference type="NCBI Taxonomy" id="1685"/>
    <lineage>
        <taxon>Bacteria</taxon>
        <taxon>Bacillati</taxon>
        <taxon>Actinomycetota</taxon>
        <taxon>Actinomycetes</taxon>
        <taxon>Bifidobacteriales</taxon>
        <taxon>Bifidobacteriaceae</taxon>
        <taxon>Bifidobacterium</taxon>
    </lineage>
</organism>
<feature type="signal peptide" evidence="5">
    <location>
        <begin position="1"/>
        <end position="21"/>
    </location>
</feature>
<dbReference type="PROSITE" id="PS51257">
    <property type="entry name" value="PROKAR_LIPOPROTEIN"/>
    <property type="match status" value="1"/>
</dbReference>
<evidence type="ECO:0000313" key="9">
    <source>
        <dbReference type="Proteomes" id="UP000232609"/>
    </source>
</evidence>